<dbReference type="InterPro" id="IPR001173">
    <property type="entry name" value="Glyco_trans_2-like"/>
</dbReference>
<keyword evidence="4" id="KW-1133">Transmembrane helix</keyword>
<reference evidence="6 7" key="1">
    <citation type="submission" date="2020-08" db="EMBL/GenBank/DDBJ databases">
        <title>Genome sequence of Diaphorobacter ruginosibacter DSM 27467T.</title>
        <authorList>
            <person name="Hyun D.-W."/>
            <person name="Bae J.-W."/>
        </authorList>
    </citation>
    <scope>NUCLEOTIDE SEQUENCE [LARGE SCALE GENOMIC DNA]</scope>
    <source>
        <strain evidence="6 7">DSM 27467</strain>
    </source>
</reference>
<accession>A0A7G9RVR7</accession>
<proteinExistence type="inferred from homology"/>
<gene>
    <name evidence="6" type="ORF">H9K76_17360</name>
</gene>
<dbReference type="PANTHER" id="PTHR43179:SF12">
    <property type="entry name" value="GALACTOFURANOSYLTRANSFERASE GLFT2"/>
    <property type="match status" value="1"/>
</dbReference>
<keyword evidence="2" id="KW-0328">Glycosyltransferase</keyword>
<evidence type="ECO:0000259" key="5">
    <source>
        <dbReference type="Pfam" id="PF00535"/>
    </source>
</evidence>
<evidence type="ECO:0000256" key="4">
    <source>
        <dbReference type="SAM" id="Phobius"/>
    </source>
</evidence>
<dbReference type="Pfam" id="PF00535">
    <property type="entry name" value="Glycos_transf_2"/>
    <property type="match status" value="1"/>
</dbReference>
<dbReference type="CDD" id="cd02525">
    <property type="entry name" value="Succinoglycan_BP_ExoA"/>
    <property type="match status" value="1"/>
</dbReference>
<dbReference type="EMBL" id="CP060714">
    <property type="protein sequence ID" value="QNN59692.1"/>
    <property type="molecule type" value="Genomic_DNA"/>
</dbReference>
<dbReference type="GO" id="GO:0016757">
    <property type="term" value="F:glycosyltransferase activity"/>
    <property type="evidence" value="ECO:0007669"/>
    <property type="project" value="UniProtKB-KW"/>
</dbReference>
<feature type="domain" description="Glycosyltransferase 2-like" evidence="5">
    <location>
        <begin position="12"/>
        <end position="144"/>
    </location>
</feature>
<dbReference type="RefSeq" id="WP_187600702.1">
    <property type="nucleotide sequence ID" value="NZ_CP060714.1"/>
</dbReference>
<feature type="transmembrane region" description="Helical" evidence="4">
    <location>
        <begin position="251"/>
        <end position="270"/>
    </location>
</feature>
<sequence>MGAEQATPRLLSVIAPCRNEAGYIVDFCRNVAEMLLPEGWSLEVLIADGQSDDGTRELLRQWCISDVRFRWVENPRRIVSTGLNRCIEASRGEVIVRLDIHSQYADDYLLQCVQVLQATGADNVGGAWRAEGASRMQKAVASAFQSPWVAGGARSRDIGFDGEVDTVYLGCWPRATFAKVGGFDEDLVRNQDDEHNLRIRRAGGRIWQSPAIRSTYYPRGKLSQVFRQYSQYGYWKPFVIRKHGQPAALRHLVPAGFVIALLASALAAVLGAGWPLVLLLDAYIVLLAVALIGMREQANSVGKALRIVAVIGAYHIGYGWGSICGWRDILLGRGPQAKWGALTR</sequence>
<dbReference type="Gene3D" id="3.90.550.10">
    <property type="entry name" value="Spore Coat Polysaccharide Biosynthesis Protein SpsA, Chain A"/>
    <property type="match status" value="1"/>
</dbReference>
<comment type="similarity">
    <text evidence="1">Belongs to the glycosyltransferase 2 family.</text>
</comment>
<dbReference type="AlphaFoldDB" id="A0A7G9RVR7"/>
<evidence type="ECO:0000313" key="6">
    <source>
        <dbReference type="EMBL" id="QNN59692.1"/>
    </source>
</evidence>
<evidence type="ECO:0000256" key="2">
    <source>
        <dbReference type="ARBA" id="ARBA00022676"/>
    </source>
</evidence>
<keyword evidence="3 6" id="KW-0808">Transferase</keyword>
<evidence type="ECO:0000256" key="1">
    <source>
        <dbReference type="ARBA" id="ARBA00006739"/>
    </source>
</evidence>
<organism evidence="6 7">
    <name type="scientific">Diaphorobacter ruginosibacter</name>
    <dbReference type="NCBI Taxonomy" id="1715720"/>
    <lineage>
        <taxon>Bacteria</taxon>
        <taxon>Pseudomonadati</taxon>
        <taxon>Pseudomonadota</taxon>
        <taxon>Betaproteobacteria</taxon>
        <taxon>Burkholderiales</taxon>
        <taxon>Comamonadaceae</taxon>
        <taxon>Diaphorobacter</taxon>
    </lineage>
</organism>
<dbReference type="Proteomes" id="UP000515811">
    <property type="component" value="Chromosome"/>
</dbReference>
<evidence type="ECO:0000313" key="7">
    <source>
        <dbReference type="Proteomes" id="UP000515811"/>
    </source>
</evidence>
<dbReference type="InterPro" id="IPR029044">
    <property type="entry name" value="Nucleotide-diphossugar_trans"/>
</dbReference>
<protein>
    <submittedName>
        <fullName evidence="6">Glycosyltransferase family 2 protein</fullName>
    </submittedName>
</protein>
<keyword evidence="4" id="KW-0812">Transmembrane</keyword>
<dbReference type="KEGG" id="drg:H9K76_17360"/>
<name>A0A7G9RVR7_9BURK</name>
<dbReference type="PANTHER" id="PTHR43179">
    <property type="entry name" value="RHAMNOSYLTRANSFERASE WBBL"/>
    <property type="match status" value="1"/>
</dbReference>
<keyword evidence="7" id="KW-1185">Reference proteome</keyword>
<feature type="transmembrane region" description="Helical" evidence="4">
    <location>
        <begin position="276"/>
        <end position="294"/>
    </location>
</feature>
<keyword evidence="4" id="KW-0472">Membrane</keyword>
<dbReference type="SUPFAM" id="SSF53448">
    <property type="entry name" value="Nucleotide-diphospho-sugar transferases"/>
    <property type="match status" value="1"/>
</dbReference>
<evidence type="ECO:0000256" key="3">
    <source>
        <dbReference type="ARBA" id="ARBA00022679"/>
    </source>
</evidence>